<keyword evidence="3" id="KW-1185">Reference proteome</keyword>
<dbReference type="OrthoDB" id="892266at2"/>
<keyword evidence="1" id="KW-0732">Signal</keyword>
<gene>
    <name evidence="2" type="ORF">BEN49_06445</name>
</gene>
<evidence type="ECO:0000313" key="3">
    <source>
        <dbReference type="Proteomes" id="UP000177506"/>
    </source>
</evidence>
<dbReference type="RefSeq" id="WP_070742826.1">
    <property type="nucleotide sequence ID" value="NZ_MDZA01000133.1"/>
</dbReference>
<dbReference type="EMBL" id="MDZA01000133">
    <property type="protein sequence ID" value="OGX90541.1"/>
    <property type="molecule type" value="Genomic_DNA"/>
</dbReference>
<name>A0A1G1TI40_9BACT</name>
<accession>A0A1G1TI40</accession>
<sequence>MRFVPSFLHLAAAVAGSALLLGCSANSADPKATAVADRVMTAMGGTDAYNNTRYLAWDFFGGQYQIWDKKTGDFHWEQDTLVANYNLNTKQGHVYSRGKDISASPTGQKVLDGLYPAWVNNSYWLVMPFKLEDPGVNLTYKGEGKTMDGAPADVLGMTFNKVGVTPDNRYEVLVNRATGLVDEWAYFPKATDAQPAFRRRWNEYARHGELLLASGRSEADKPTRFDYVAAAQTVPEGVMTSKVPVTKIQ</sequence>
<comment type="caution">
    <text evidence="2">The sequence shown here is derived from an EMBL/GenBank/DDBJ whole genome shotgun (WGS) entry which is preliminary data.</text>
</comment>
<evidence type="ECO:0000313" key="2">
    <source>
        <dbReference type="EMBL" id="OGX90541.1"/>
    </source>
</evidence>
<dbReference type="Proteomes" id="UP000177506">
    <property type="component" value="Unassembled WGS sequence"/>
</dbReference>
<evidence type="ECO:0000256" key="1">
    <source>
        <dbReference type="SAM" id="SignalP"/>
    </source>
</evidence>
<protein>
    <recommendedName>
        <fullName evidence="4">Lipoprotein</fullName>
    </recommendedName>
</protein>
<dbReference type="PROSITE" id="PS51257">
    <property type="entry name" value="PROKAR_LIPOPROTEIN"/>
    <property type="match status" value="1"/>
</dbReference>
<dbReference type="AlphaFoldDB" id="A0A1G1TI40"/>
<organism evidence="2 3">
    <name type="scientific">Hymenobacter coccineus</name>
    <dbReference type="NCBI Taxonomy" id="1908235"/>
    <lineage>
        <taxon>Bacteria</taxon>
        <taxon>Pseudomonadati</taxon>
        <taxon>Bacteroidota</taxon>
        <taxon>Cytophagia</taxon>
        <taxon>Cytophagales</taxon>
        <taxon>Hymenobacteraceae</taxon>
        <taxon>Hymenobacter</taxon>
    </lineage>
</organism>
<reference evidence="2 3" key="1">
    <citation type="submission" date="2016-08" db="EMBL/GenBank/DDBJ databases">
        <title>Hymenobacter coccineus sp. nov., Hymenobacter lapidarius sp. nov. and Hymenobacter glacialis sp. nov., isolated from Antarctic soil.</title>
        <authorList>
            <person name="Sedlacek I."/>
            <person name="Kralova S."/>
            <person name="Kyrova K."/>
            <person name="Maslanova I."/>
            <person name="Stankova E."/>
            <person name="Vrbovska V."/>
            <person name="Nemec M."/>
            <person name="Bartak M."/>
            <person name="Svec P."/>
            <person name="Busse H.-J."/>
            <person name="Pantucek R."/>
        </authorList>
    </citation>
    <scope>NUCLEOTIDE SEQUENCE [LARGE SCALE GENOMIC DNA]</scope>
    <source>
        <strain evidence="2 3">CCM 8649</strain>
    </source>
</reference>
<evidence type="ECO:0008006" key="4">
    <source>
        <dbReference type="Google" id="ProtNLM"/>
    </source>
</evidence>
<feature type="chain" id="PRO_5009579530" description="Lipoprotein" evidence="1">
    <location>
        <begin position="28"/>
        <end position="249"/>
    </location>
</feature>
<proteinExistence type="predicted"/>
<feature type="signal peptide" evidence="1">
    <location>
        <begin position="1"/>
        <end position="27"/>
    </location>
</feature>